<dbReference type="GO" id="GO:0004307">
    <property type="term" value="F:ethanolaminephosphotransferase activity"/>
    <property type="evidence" value="ECO:0007669"/>
    <property type="project" value="TreeGrafter"/>
</dbReference>
<dbReference type="Gene3D" id="3.40.50.620">
    <property type="entry name" value="HUPs"/>
    <property type="match status" value="1"/>
</dbReference>
<keyword evidence="3 4" id="KW-0472">Membrane</keyword>
<sequence>MFLNNRGLENLSKWKYSVEDKSITTEWLTPLWKYLTDLMPKTVAPNVISFVGMICTLYSCYLCYNYLDAYHVLIPILSASLIFLYQNLDAVDGMHARKTRNGSPLGELVDHACDNITAVFLILGATVVLGITDPYKQWMIVQSGLLIFMLSHLEAFQKGVVQFGRYTGPGEILMINIFIVLMRSLTDYSWLHKIFSISDYTTSLPTVSYLIIFGYTVYTVLRMKNHYETRNGLLISLFARFISSMLYLNITTIDTYTVISHGLIMTVLASDLIVSKMAKRELHQLVPVFMMISVAHNLICIALCLVYHVTVLCEISFGLNIPLINVRCNVFCNGVYDLTHLGHMKLFERAASYGNKLIVGVHNDEDVESYKRKPVMTHKERCDQVKMCRHVDQVIENCPLNLTKEFIMEHNIHVVVCSEEYDKPDDEYYKVAREMGILQVLPRTNYISTSELIRRVQSMKKDKSHQQDKVDKELEEKVVFFSQ</sequence>
<evidence type="ECO:0000313" key="6">
    <source>
        <dbReference type="EMBL" id="ARF12654.1"/>
    </source>
</evidence>
<dbReference type="InterPro" id="IPR014729">
    <property type="entry name" value="Rossmann-like_a/b/a_fold"/>
</dbReference>
<reference evidence="6" key="1">
    <citation type="journal article" date="2017" name="Science">
        <title>Giant viruses with an expanded complement of translation system components.</title>
        <authorList>
            <person name="Schulz F."/>
            <person name="Yutin N."/>
            <person name="Ivanova N.N."/>
            <person name="Ortega D.R."/>
            <person name="Lee T.K."/>
            <person name="Vierheilig J."/>
            <person name="Daims H."/>
            <person name="Horn M."/>
            <person name="Wagner M."/>
            <person name="Jensen G.J."/>
            <person name="Kyrpides N.C."/>
            <person name="Koonin E.V."/>
            <person name="Woyke T."/>
        </authorList>
    </citation>
    <scope>NUCLEOTIDE SEQUENCE</scope>
    <source>
        <strain evidence="6">KNV1</strain>
    </source>
</reference>
<dbReference type="GO" id="GO:0016779">
    <property type="term" value="F:nucleotidyltransferase activity"/>
    <property type="evidence" value="ECO:0007669"/>
    <property type="project" value="UniProtKB-KW"/>
</dbReference>
<dbReference type="InterPro" id="IPR048254">
    <property type="entry name" value="CDP_ALCOHOL_P_TRANSF_CS"/>
</dbReference>
<proteinExistence type="predicted"/>
<feature type="transmembrane region" description="Helical" evidence="4">
    <location>
        <begin position="202"/>
        <end position="221"/>
    </location>
</feature>
<dbReference type="InterPro" id="IPR000462">
    <property type="entry name" value="CDP-OH_P_trans"/>
</dbReference>
<keyword evidence="2 6" id="KW-0808">Transferase</keyword>
<dbReference type="InterPro" id="IPR004821">
    <property type="entry name" value="Cyt_trans-like"/>
</dbReference>
<dbReference type="Pfam" id="PF01066">
    <property type="entry name" value="CDP-OH_P_transf"/>
    <property type="match status" value="1"/>
</dbReference>
<evidence type="ECO:0000256" key="2">
    <source>
        <dbReference type="ARBA" id="ARBA00022679"/>
    </source>
</evidence>
<dbReference type="EMBL" id="KY684120">
    <property type="protein sequence ID" value="ARF12654.1"/>
    <property type="molecule type" value="Genomic_DNA"/>
</dbReference>
<protein>
    <submittedName>
        <fullName evidence="6">Cytidylyltransferase</fullName>
    </submittedName>
</protein>
<feature type="transmembrane region" description="Helical" evidence="4">
    <location>
        <begin position="43"/>
        <end position="67"/>
    </location>
</feature>
<feature type="domain" description="Cytidyltransferase-like" evidence="5">
    <location>
        <begin position="331"/>
        <end position="455"/>
    </location>
</feature>
<dbReference type="UniPathway" id="UPA00558">
    <property type="reaction ID" value="UER00742"/>
</dbReference>
<keyword evidence="4" id="KW-1133">Transmembrane helix</keyword>
<evidence type="ECO:0000256" key="1">
    <source>
        <dbReference type="ARBA" id="ARBA00004370"/>
    </source>
</evidence>
<dbReference type="Gene3D" id="1.20.120.1760">
    <property type="match status" value="1"/>
</dbReference>
<gene>
    <name evidence="6" type="ORF">Klosneuvirus_13_2</name>
</gene>
<dbReference type="GO" id="GO:0006646">
    <property type="term" value="P:phosphatidylethanolamine biosynthetic process"/>
    <property type="evidence" value="ECO:0007669"/>
    <property type="project" value="UniProtKB-UniPathway"/>
</dbReference>
<name>A0A1V0SLZ7_9VIRU</name>
<dbReference type="GO" id="GO:0016020">
    <property type="term" value="C:membrane"/>
    <property type="evidence" value="ECO:0007669"/>
    <property type="project" value="UniProtKB-SubCell"/>
</dbReference>
<evidence type="ECO:0000256" key="4">
    <source>
        <dbReference type="SAM" id="Phobius"/>
    </source>
</evidence>
<accession>A0A1V0SLZ7</accession>
<dbReference type="InterPro" id="IPR043130">
    <property type="entry name" value="CDP-OH_PTrfase_TM_dom"/>
</dbReference>
<organism evidence="6">
    <name type="scientific">Klosneuvirus KNV1</name>
    <dbReference type="NCBI Taxonomy" id="1977640"/>
    <lineage>
        <taxon>Viruses</taxon>
        <taxon>Varidnaviria</taxon>
        <taxon>Bamfordvirae</taxon>
        <taxon>Nucleocytoviricota</taxon>
        <taxon>Megaviricetes</taxon>
        <taxon>Imitervirales</taxon>
        <taxon>Mimiviridae</taxon>
        <taxon>Klosneuvirinae</taxon>
        <taxon>Klosneuvirus</taxon>
    </lineage>
</organism>
<evidence type="ECO:0000259" key="5">
    <source>
        <dbReference type="Pfam" id="PF01467"/>
    </source>
</evidence>
<dbReference type="Pfam" id="PF01467">
    <property type="entry name" value="CTP_transf_like"/>
    <property type="match status" value="1"/>
</dbReference>
<dbReference type="SUPFAM" id="SSF52374">
    <property type="entry name" value="Nucleotidylyl transferase"/>
    <property type="match status" value="1"/>
</dbReference>
<dbReference type="PANTHER" id="PTHR10414">
    <property type="entry name" value="ETHANOLAMINEPHOSPHOTRANSFERASE"/>
    <property type="match status" value="1"/>
</dbReference>
<dbReference type="NCBIfam" id="TIGR00125">
    <property type="entry name" value="cyt_tran_rel"/>
    <property type="match status" value="1"/>
</dbReference>
<dbReference type="PANTHER" id="PTHR10414:SF37">
    <property type="entry name" value="BB IN A BOXCAR, ISOFORM C"/>
    <property type="match status" value="1"/>
</dbReference>
<keyword evidence="6" id="KW-0548">Nucleotidyltransferase</keyword>
<dbReference type="InterPro" id="IPR014472">
    <property type="entry name" value="CHOPT"/>
</dbReference>
<dbReference type="PROSITE" id="PS00379">
    <property type="entry name" value="CDP_ALCOHOL_P_TRANSF"/>
    <property type="match status" value="1"/>
</dbReference>
<feature type="transmembrane region" description="Helical" evidence="4">
    <location>
        <begin position="286"/>
        <end position="309"/>
    </location>
</feature>
<feature type="transmembrane region" description="Helical" evidence="4">
    <location>
        <begin position="73"/>
        <end position="91"/>
    </location>
</feature>
<comment type="subcellular location">
    <subcellularLocation>
        <location evidence="1">Membrane</location>
    </subcellularLocation>
</comment>
<dbReference type="GO" id="GO:0004142">
    <property type="term" value="F:diacylglycerol cholinephosphotransferase activity"/>
    <property type="evidence" value="ECO:0007669"/>
    <property type="project" value="TreeGrafter"/>
</dbReference>
<feature type="transmembrane region" description="Helical" evidence="4">
    <location>
        <begin position="112"/>
        <end position="132"/>
    </location>
</feature>
<feature type="transmembrane region" description="Helical" evidence="4">
    <location>
        <begin position="163"/>
        <end position="182"/>
    </location>
</feature>
<evidence type="ECO:0000256" key="3">
    <source>
        <dbReference type="ARBA" id="ARBA00023136"/>
    </source>
</evidence>
<keyword evidence="4" id="KW-0812">Transmembrane</keyword>